<dbReference type="InterPro" id="IPR039420">
    <property type="entry name" value="WalR-like"/>
</dbReference>
<dbReference type="EMBL" id="JAATJA010000001">
    <property type="protein sequence ID" value="NJB67803.1"/>
    <property type="molecule type" value="Genomic_DNA"/>
</dbReference>
<dbReference type="PROSITE" id="PS50110">
    <property type="entry name" value="RESPONSE_REGULATORY"/>
    <property type="match status" value="1"/>
</dbReference>
<dbReference type="CDD" id="cd00156">
    <property type="entry name" value="REC"/>
    <property type="match status" value="1"/>
</dbReference>
<name>A0A846QNF7_9BACT</name>
<dbReference type="RefSeq" id="WP_167940824.1">
    <property type="nucleotide sequence ID" value="NZ_JAATJA010000001.1"/>
</dbReference>
<proteinExistence type="predicted"/>
<dbReference type="InterPro" id="IPR011006">
    <property type="entry name" value="CheY-like_superfamily"/>
</dbReference>
<dbReference type="InterPro" id="IPR001789">
    <property type="entry name" value="Sig_transdc_resp-reg_receiver"/>
</dbReference>
<keyword evidence="3 6" id="KW-0238">DNA-binding</keyword>
<keyword evidence="1 4" id="KW-0597">Phosphoprotein</keyword>
<reference evidence="6 7" key="1">
    <citation type="submission" date="2020-03" db="EMBL/GenBank/DDBJ databases">
        <title>Genomic Encyclopedia of Type Strains, Phase IV (KMG-IV): sequencing the most valuable type-strain genomes for metagenomic binning, comparative biology and taxonomic classification.</title>
        <authorList>
            <person name="Goeker M."/>
        </authorList>
    </citation>
    <scope>NUCLEOTIDE SEQUENCE [LARGE SCALE GENOMIC DNA]</scope>
    <source>
        <strain evidence="6 7">DSM 24233</strain>
    </source>
</reference>
<accession>A0A846QNF7</accession>
<dbReference type="GO" id="GO:0000976">
    <property type="term" value="F:transcription cis-regulatory region binding"/>
    <property type="evidence" value="ECO:0007669"/>
    <property type="project" value="TreeGrafter"/>
</dbReference>
<keyword evidence="7" id="KW-1185">Reference proteome</keyword>
<dbReference type="PANTHER" id="PTHR48111">
    <property type="entry name" value="REGULATOR OF RPOS"/>
    <property type="match status" value="1"/>
</dbReference>
<dbReference type="PANTHER" id="PTHR48111:SF40">
    <property type="entry name" value="PHOSPHATE REGULON TRANSCRIPTIONAL REGULATORY PROTEIN PHOB"/>
    <property type="match status" value="1"/>
</dbReference>
<evidence type="ECO:0000259" key="5">
    <source>
        <dbReference type="PROSITE" id="PS50110"/>
    </source>
</evidence>
<dbReference type="Gene3D" id="3.40.50.2300">
    <property type="match status" value="1"/>
</dbReference>
<dbReference type="Proteomes" id="UP000580856">
    <property type="component" value="Unassembled WGS sequence"/>
</dbReference>
<sequence length="126" mass="13849">MRILLVDDEAELVETLAERLELRGIDADYALSGEEALRLSRENIYDLAVVDMRMPGMSGLDIMKVISGEHPQMRFIFLTGHGSHDDCVAGREAGASAYLMKPVRLSVLLESIQAALDGREVEGDVC</sequence>
<evidence type="ECO:0000256" key="1">
    <source>
        <dbReference type="ARBA" id="ARBA00022553"/>
    </source>
</evidence>
<organism evidence="6 7">
    <name type="scientific">Desulfobaculum xiamenense</name>
    <dbReference type="NCBI Taxonomy" id="995050"/>
    <lineage>
        <taxon>Bacteria</taxon>
        <taxon>Pseudomonadati</taxon>
        <taxon>Thermodesulfobacteriota</taxon>
        <taxon>Desulfovibrionia</taxon>
        <taxon>Desulfovibrionales</taxon>
        <taxon>Desulfovibrionaceae</taxon>
        <taxon>Desulfobaculum</taxon>
    </lineage>
</organism>
<dbReference type="GO" id="GO:0000156">
    <property type="term" value="F:phosphorelay response regulator activity"/>
    <property type="evidence" value="ECO:0007669"/>
    <property type="project" value="TreeGrafter"/>
</dbReference>
<dbReference type="SMART" id="SM00448">
    <property type="entry name" value="REC"/>
    <property type="match status" value="1"/>
</dbReference>
<dbReference type="GO" id="GO:0032993">
    <property type="term" value="C:protein-DNA complex"/>
    <property type="evidence" value="ECO:0007669"/>
    <property type="project" value="TreeGrafter"/>
</dbReference>
<dbReference type="AlphaFoldDB" id="A0A846QNF7"/>
<evidence type="ECO:0000256" key="4">
    <source>
        <dbReference type="PROSITE-ProRule" id="PRU00169"/>
    </source>
</evidence>
<evidence type="ECO:0000256" key="3">
    <source>
        <dbReference type="ARBA" id="ARBA00023125"/>
    </source>
</evidence>
<feature type="modified residue" description="4-aspartylphosphate" evidence="4">
    <location>
        <position position="51"/>
    </location>
</feature>
<evidence type="ECO:0000313" key="6">
    <source>
        <dbReference type="EMBL" id="NJB67803.1"/>
    </source>
</evidence>
<protein>
    <submittedName>
        <fullName evidence="6">DNA-binding response OmpR family regulator</fullName>
    </submittedName>
</protein>
<feature type="domain" description="Response regulatory" evidence="5">
    <location>
        <begin position="2"/>
        <end position="116"/>
    </location>
</feature>
<keyword evidence="2" id="KW-0902">Two-component regulatory system</keyword>
<comment type="caution">
    <text evidence="6">The sequence shown here is derived from an EMBL/GenBank/DDBJ whole genome shotgun (WGS) entry which is preliminary data.</text>
</comment>
<dbReference type="GO" id="GO:0005829">
    <property type="term" value="C:cytosol"/>
    <property type="evidence" value="ECO:0007669"/>
    <property type="project" value="TreeGrafter"/>
</dbReference>
<evidence type="ECO:0000256" key="2">
    <source>
        <dbReference type="ARBA" id="ARBA00023012"/>
    </source>
</evidence>
<evidence type="ECO:0000313" key="7">
    <source>
        <dbReference type="Proteomes" id="UP000580856"/>
    </source>
</evidence>
<dbReference type="SUPFAM" id="SSF52172">
    <property type="entry name" value="CheY-like"/>
    <property type="match status" value="1"/>
</dbReference>
<dbReference type="GO" id="GO:0006355">
    <property type="term" value="P:regulation of DNA-templated transcription"/>
    <property type="evidence" value="ECO:0007669"/>
    <property type="project" value="TreeGrafter"/>
</dbReference>
<gene>
    <name evidence="6" type="ORF">GGQ74_001443</name>
</gene>
<dbReference type="Pfam" id="PF00072">
    <property type="entry name" value="Response_reg"/>
    <property type="match status" value="1"/>
</dbReference>